<comment type="caution">
    <text evidence="1">The sequence shown here is derived from an EMBL/GenBank/DDBJ whole genome shotgun (WGS) entry which is preliminary data.</text>
</comment>
<evidence type="ECO:0000313" key="2">
    <source>
        <dbReference type="Proteomes" id="UP001241748"/>
    </source>
</evidence>
<keyword evidence="2" id="KW-1185">Reference proteome</keyword>
<reference evidence="1 2" key="1">
    <citation type="submission" date="2024-05" db="EMBL/GenBank/DDBJ databases">
        <authorList>
            <person name="Venkateswaran K."/>
        </authorList>
    </citation>
    <scope>NUCLEOTIDE SEQUENCE [LARGE SCALE GENOMIC DNA]</scope>
    <source>
        <strain evidence="1 2">179-C4-2-HS</strain>
    </source>
</reference>
<dbReference type="RefSeq" id="WP_306076970.1">
    <property type="nucleotide sequence ID" value="NZ_JAROBZ020000001.1"/>
</dbReference>
<protein>
    <submittedName>
        <fullName evidence="1">Uncharacterized protein</fullName>
    </submittedName>
</protein>
<gene>
    <name evidence="1" type="ORF">P5G62_005550</name>
</gene>
<organism evidence="1 2">
    <name type="scientific">Neobacillus driksii</name>
    <dbReference type="NCBI Taxonomy" id="3035913"/>
    <lineage>
        <taxon>Bacteria</taxon>
        <taxon>Bacillati</taxon>
        <taxon>Bacillota</taxon>
        <taxon>Bacilli</taxon>
        <taxon>Bacillales</taxon>
        <taxon>Bacillaceae</taxon>
        <taxon>Neobacillus</taxon>
    </lineage>
</organism>
<sequence>MVMQAQELLYGSFGGSKYMLMGPTNAGKTTFVSKLVHPNATILMSQMIGKGNCTLTPKTFVLSEAPELVHVIRLCAKPNPQPMNRKDYDEVIMETFGALAKQAAKENVKHVETPKELLTKGFIKGDNHVSFLGLLQGEAEKWIGETSAIIDQVGREELRSIYDIARARVEDPESAKAKSKSADIDFKLSEVFREYLDGSFPHLSGKEIGLRLAHQYNHINNLFYDLATYFFEGSEKTCDGYLTHTFPLVDTMDEALQEKKNAFFSDNSNEHKISMEVLYEELVVYVGINPGIVKLLGLDGEKFRNRNGVIEFGLIDTMGAFHRYGDKGETKQYLANLSREHEYDGIILLIPLILEANEKKFVQLSSDFFRQFPYDLDVVMISNKVDRFIDQFKKEWKSKHVSLDPFADNADLQDQPIDMMALKEQLISSMNLIQKELTDTVEEQGNGRVHILDHLATSFVEPRIDTMGLDQLSQLPQTVLQMMRLFARAKKSVDKISVEFNDAYGADIGIAIDSVALNQGITHILKPSMFDNIYSNCRDNAGKIPHGNSFNALPSRLIVAEGYKVHLSDRFVRVHSFEITFPGTIRNFLQNIEKEILSVMRDCIVFHGVRNLTTEIKDTLLSRLATRLSIRNIAANLVYAQTFRPVMKLPYYSFGSKFQSYIGNVKCKLTQPQQCQAYTEAIVQEVRRAFKATLDSDVVYRR</sequence>
<dbReference type="EMBL" id="JAROBZ020000001">
    <property type="protein sequence ID" value="MFB3166570.1"/>
    <property type="molecule type" value="Genomic_DNA"/>
</dbReference>
<dbReference type="InterPro" id="IPR027417">
    <property type="entry name" value="P-loop_NTPase"/>
</dbReference>
<proteinExistence type="predicted"/>
<evidence type="ECO:0000313" key="1">
    <source>
        <dbReference type="EMBL" id="MFB3166570.1"/>
    </source>
</evidence>
<accession>A0ABV4YRS7</accession>
<dbReference type="SUPFAM" id="SSF52540">
    <property type="entry name" value="P-loop containing nucleoside triphosphate hydrolases"/>
    <property type="match status" value="1"/>
</dbReference>
<dbReference type="Proteomes" id="UP001241748">
    <property type="component" value="Unassembled WGS sequence"/>
</dbReference>
<name>A0ABV4YRS7_9BACI</name>